<dbReference type="KEGG" id="pdp:PDIP_62840"/>
<dbReference type="Proteomes" id="UP000009886">
    <property type="component" value="Unassembled WGS sequence"/>
</dbReference>
<sequence length="56" mass="6571">MKHRHRTETTLDLCVDLGISLYQTYKIHHLLLSQCQSGLLPTYDLRDRKMIVLSKS</sequence>
<evidence type="ECO:0000313" key="1">
    <source>
        <dbReference type="EMBL" id="EKV09790.1"/>
    </source>
</evidence>
<accession>K9FJP2</accession>
<dbReference type="HOGENOM" id="CLU_3014875_0_0_1"/>
<name>K9FJP2_PEND1</name>
<dbReference type="EMBL" id="AKCU01000421">
    <property type="protein sequence ID" value="EKV09790.1"/>
    <property type="molecule type" value="Genomic_DNA"/>
</dbReference>
<evidence type="ECO:0000313" key="2">
    <source>
        <dbReference type="Proteomes" id="UP000009886"/>
    </source>
</evidence>
<protein>
    <submittedName>
        <fullName evidence="1">Uncharacterized protein</fullName>
    </submittedName>
</protein>
<reference evidence="2" key="1">
    <citation type="journal article" date="2012" name="BMC Genomics">
        <title>Genome sequence of the necrotrophic fungus Penicillium digitatum, the main postharvest pathogen of citrus.</title>
        <authorList>
            <person name="Marcet-Houben M."/>
            <person name="Ballester A.-R."/>
            <person name="de la Fuente B."/>
            <person name="Harries E."/>
            <person name="Marcos J.F."/>
            <person name="Gonzalez-Candelas L."/>
            <person name="Gabaldon T."/>
        </authorList>
    </citation>
    <scope>NUCLEOTIDE SEQUENCE [LARGE SCALE GENOMIC DNA]</scope>
    <source>
        <strain evidence="2">Pd1 / CECT 20795</strain>
    </source>
</reference>
<organism evidence="1 2">
    <name type="scientific">Penicillium digitatum (strain Pd1 / CECT 20795)</name>
    <name type="common">Green mold</name>
    <dbReference type="NCBI Taxonomy" id="1170230"/>
    <lineage>
        <taxon>Eukaryota</taxon>
        <taxon>Fungi</taxon>
        <taxon>Dikarya</taxon>
        <taxon>Ascomycota</taxon>
        <taxon>Pezizomycotina</taxon>
        <taxon>Eurotiomycetes</taxon>
        <taxon>Eurotiomycetidae</taxon>
        <taxon>Eurotiales</taxon>
        <taxon>Aspergillaceae</taxon>
        <taxon>Penicillium</taxon>
    </lineage>
</organism>
<dbReference type="VEuPathDB" id="FungiDB:PDIP_62840"/>
<dbReference type="OrthoDB" id="10490486at2759"/>
<proteinExistence type="predicted"/>
<dbReference type="AlphaFoldDB" id="K9FJP2"/>
<comment type="caution">
    <text evidence="1">The sequence shown here is derived from an EMBL/GenBank/DDBJ whole genome shotgun (WGS) entry which is preliminary data.</text>
</comment>
<gene>
    <name evidence="1" type="ORF">PDIP_62840</name>
</gene>